<name>A0ABS7T226_9GAMM</name>
<dbReference type="InterPro" id="IPR036278">
    <property type="entry name" value="Sialidase_sf"/>
</dbReference>
<organism evidence="1 2">
    <name type="scientific">Novilysobacter selenitireducens</name>
    <dbReference type="NCBI Taxonomy" id="2872639"/>
    <lineage>
        <taxon>Bacteria</taxon>
        <taxon>Pseudomonadati</taxon>
        <taxon>Pseudomonadota</taxon>
        <taxon>Gammaproteobacteria</taxon>
        <taxon>Lysobacterales</taxon>
        <taxon>Lysobacteraceae</taxon>
        <taxon>Novilysobacter</taxon>
    </lineage>
</organism>
<keyword evidence="1" id="KW-0378">Hydrolase</keyword>
<dbReference type="GO" id="GO:0016787">
    <property type="term" value="F:hydrolase activity"/>
    <property type="evidence" value="ECO:0007669"/>
    <property type="project" value="UniProtKB-KW"/>
</dbReference>
<protein>
    <submittedName>
        <fullName evidence="1">Glycoside hydrolase</fullName>
    </submittedName>
</protein>
<dbReference type="Proteomes" id="UP001430954">
    <property type="component" value="Unassembled WGS sequence"/>
</dbReference>
<accession>A0ABS7T226</accession>
<reference evidence="1 2" key="1">
    <citation type="submission" date="2021-09" db="EMBL/GenBank/DDBJ databases">
        <title>Lysobacter sp. 13A isolated from the river sediment.</title>
        <authorList>
            <person name="Liu H."/>
            <person name="Li S."/>
            <person name="Mao S."/>
        </authorList>
    </citation>
    <scope>NUCLEOTIDE SEQUENCE [LARGE SCALE GENOMIC DNA]</scope>
    <source>
        <strain evidence="1 2">13A</strain>
    </source>
</reference>
<gene>
    <name evidence="1" type="ORF">K6753_00025</name>
</gene>
<evidence type="ECO:0000313" key="2">
    <source>
        <dbReference type="Proteomes" id="UP001430954"/>
    </source>
</evidence>
<dbReference type="CDD" id="cd15482">
    <property type="entry name" value="Sialidase_non-viral"/>
    <property type="match status" value="1"/>
</dbReference>
<dbReference type="SUPFAM" id="SSF50939">
    <property type="entry name" value="Sialidases"/>
    <property type="match status" value="1"/>
</dbReference>
<keyword evidence="2" id="KW-1185">Reference proteome</keyword>
<evidence type="ECO:0000313" key="1">
    <source>
        <dbReference type="EMBL" id="MBZ4037919.1"/>
    </source>
</evidence>
<sequence>MVLPVALAACSAQDTPTAATPDDTGRDWSLHEWPLPTAAAHAAQPDLVTTGNDLLLSWIEPEGDGHALRFARHDAAGWGAPRDIARGDDWFVNWADTPHLLATDDGALWAHWLQKSAAATYAYDVALVRSDDGGATWSAPATVNDDGTPTEHGFVSLWPASTDALGIAWLDGRETAGGHEAHEGHGGGAMTLRTARIDGALQRSDEQRLDAMTCDCCQTDAALTGRGPLLVYRDRTREEIRDVAVARLDGGRWTTPALVHADNWTMPACPVNGPAVAARGNDAIVAWYTAAGDVPTLKLARSTDAGDTFAAPVVFDRGEQVQGRVDVALGADDAWVAWVREDRGGQSLHLARWAPDLSEERQRIEIAKLQGRGRGTGFPQMALQGDALHVVWTDVVDGAPRLQGRVVRPTANAALQPL</sequence>
<dbReference type="Gene3D" id="2.120.10.10">
    <property type="match status" value="2"/>
</dbReference>
<proteinExistence type="predicted"/>
<dbReference type="EMBL" id="JAINZW010000001">
    <property type="protein sequence ID" value="MBZ4037919.1"/>
    <property type="molecule type" value="Genomic_DNA"/>
</dbReference>
<comment type="caution">
    <text evidence="1">The sequence shown here is derived from an EMBL/GenBank/DDBJ whole genome shotgun (WGS) entry which is preliminary data.</text>
</comment>